<evidence type="ECO:0000313" key="1">
    <source>
        <dbReference type="EMBL" id="MCD9641975.1"/>
    </source>
</evidence>
<dbReference type="EMBL" id="JACEIK010003507">
    <property type="protein sequence ID" value="MCD9641975.1"/>
    <property type="molecule type" value="Genomic_DNA"/>
</dbReference>
<proteinExistence type="predicted"/>
<dbReference type="Proteomes" id="UP000823775">
    <property type="component" value="Unassembled WGS sequence"/>
</dbReference>
<keyword evidence="2" id="KW-1185">Reference proteome</keyword>
<accession>A0ABS8V4A4</accession>
<name>A0ABS8V4A4_DATST</name>
<comment type="caution">
    <text evidence="1">The sequence shown here is derived from an EMBL/GenBank/DDBJ whole genome shotgun (WGS) entry which is preliminary data.</text>
</comment>
<organism evidence="1 2">
    <name type="scientific">Datura stramonium</name>
    <name type="common">Jimsonweed</name>
    <name type="synonym">Common thornapple</name>
    <dbReference type="NCBI Taxonomy" id="4076"/>
    <lineage>
        <taxon>Eukaryota</taxon>
        <taxon>Viridiplantae</taxon>
        <taxon>Streptophyta</taxon>
        <taxon>Embryophyta</taxon>
        <taxon>Tracheophyta</taxon>
        <taxon>Spermatophyta</taxon>
        <taxon>Magnoliopsida</taxon>
        <taxon>eudicotyledons</taxon>
        <taxon>Gunneridae</taxon>
        <taxon>Pentapetalae</taxon>
        <taxon>asterids</taxon>
        <taxon>lamiids</taxon>
        <taxon>Solanales</taxon>
        <taxon>Solanaceae</taxon>
        <taxon>Solanoideae</taxon>
        <taxon>Datureae</taxon>
        <taxon>Datura</taxon>
    </lineage>
</organism>
<gene>
    <name evidence="1" type="ORF">HAX54_028536</name>
</gene>
<evidence type="ECO:0000313" key="2">
    <source>
        <dbReference type="Proteomes" id="UP000823775"/>
    </source>
</evidence>
<protein>
    <submittedName>
        <fullName evidence="1">Uncharacterized protein</fullName>
    </submittedName>
</protein>
<reference evidence="1 2" key="1">
    <citation type="journal article" date="2021" name="BMC Genomics">
        <title>Datura genome reveals duplications of psychoactive alkaloid biosynthetic genes and high mutation rate following tissue culture.</title>
        <authorList>
            <person name="Rajewski A."/>
            <person name="Carter-House D."/>
            <person name="Stajich J."/>
            <person name="Litt A."/>
        </authorList>
    </citation>
    <scope>NUCLEOTIDE SEQUENCE [LARGE SCALE GENOMIC DNA]</scope>
    <source>
        <strain evidence="1">AR-01</strain>
    </source>
</reference>
<sequence length="135" mass="14716">MGEVLVGIALGGETLAGPLACNSITIFLVSSKSAQRRITTVWPDPISSYVTLASMESSLERNMFWVTRRESFSDCKAFLTAIDIKVGISYINLAYCLSSLSNRAFMLAKFSQMSRNVTPRALDMEVLLLGPIGKG</sequence>